<gene>
    <name evidence="4" type="ORF">C8P63_104169</name>
</gene>
<feature type="signal peptide" evidence="2">
    <location>
        <begin position="1"/>
        <end position="23"/>
    </location>
</feature>
<keyword evidence="2" id="KW-0732">Signal</keyword>
<feature type="domain" description="Bacterial spore germination immunoglobulin-like" evidence="3">
    <location>
        <begin position="86"/>
        <end position="159"/>
    </location>
</feature>
<dbReference type="PROSITE" id="PS51257">
    <property type="entry name" value="PROKAR_LIPOPROTEIN"/>
    <property type="match status" value="1"/>
</dbReference>
<dbReference type="InterPro" id="IPR018911">
    <property type="entry name" value="Gmad2_Ig-like_dom"/>
</dbReference>
<evidence type="ECO:0000256" key="1">
    <source>
        <dbReference type="SAM" id="MobiDB-lite"/>
    </source>
</evidence>
<evidence type="ECO:0000313" key="5">
    <source>
        <dbReference type="Proteomes" id="UP000244240"/>
    </source>
</evidence>
<dbReference type="Proteomes" id="UP000244240">
    <property type="component" value="Unassembled WGS sequence"/>
</dbReference>
<proteinExistence type="predicted"/>
<protein>
    <submittedName>
        <fullName evidence="4">Immunoglobulin-like protein involved in spore germination</fullName>
    </submittedName>
</protein>
<feature type="region of interest" description="Disordered" evidence="1">
    <location>
        <begin position="24"/>
        <end position="72"/>
    </location>
</feature>
<keyword evidence="5" id="KW-1185">Reference proteome</keyword>
<sequence length="172" mass="19083">MRTWIGRIPVFVFILGWSLMGCGASSEAPENQTEDSVEENNAGKKKETRGQPNEGQKTKNTKKDEGRKIPDQNKAFRNLTVIGKAGRYTVKGEARVFEGNYRYAVSDGHDYLAEGSAQAEGGGPDWAPFTLKLEIPADRLPKNGTLTLELYEISPKDGSRENELVIPLERLQ</sequence>
<name>A0A2T6C4V8_9BACL</name>
<organism evidence="4 5">
    <name type="scientific">Melghirimyces profundicolus</name>
    <dbReference type="NCBI Taxonomy" id="1242148"/>
    <lineage>
        <taxon>Bacteria</taxon>
        <taxon>Bacillati</taxon>
        <taxon>Bacillota</taxon>
        <taxon>Bacilli</taxon>
        <taxon>Bacillales</taxon>
        <taxon>Thermoactinomycetaceae</taxon>
        <taxon>Melghirimyces</taxon>
    </lineage>
</organism>
<evidence type="ECO:0000259" key="3">
    <source>
        <dbReference type="Pfam" id="PF10648"/>
    </source>
</evidence>
<dbReference type="EMBL" id="QBKR01000004">
    <property type="protein sequence ID" value="PTX63322.1"/>
    <property type="molecule type" value="Genomic_DNA"/>
</dbReference>
<dbReference type="Pfam" id="PF10648">
    <property type="entry name" value="Gmad2"/>
    <property type="match status" value="1"/>
</dbReference>
<dbReference type="RefSeq" id="WP_170109501.1">
    <property type="nucleotide sequence ID" value="NZ_QBKR01000004.1"/>
</dbReference>
<comment type="caution">
    <text evidence="4">The sequence shown here is derived from an EMBL/GenBank/DDBJ whole genome shotgun (WGS) entry which is preliminary data.</text>
</comment>
<reference evidence="4 5" key="1">
    <citation type="submission" date="2018-04" db="EMBL/GenBank/DDBJ databases">
        <title>Genomic Encyclopedia of Archaeal and Bacterial Type Strains, Phase II (KMG-II): from individual species to whole genera.</title>
        <authorList>
            <person name="Goeker M."/>
        </authorList>
    </citation>
    <scope>NUCLEOTIDE SEQUENCE [LARGE SCALE GENOMIC DNA]</scope>
    <source>
        <strain evidence="4 5">DSM 45787</strain>
    </source>
</reference>
<dbReference type="AlphaFoldDB" id="A0A2T6C4V8"/>
<feature type="chain" id="PRO_5038727985" evidence="2">
    <location>
        <begin position="24"/>
        <end position="172"/>
    </location>
</feature>
<accession>A0A2T6C4V8</accession>
<feature type="compositionally biased region" description="Basic and acidic residues" evidence="1">
    <location>
        <begin position="61"/>
        <end position="71"/>
    </location>
</feature>
<evidence type="ECO:0000256" key="2">
    <source>
        <dbReference type="SAM" id="SignalP"/>
    </source>
</evidence>
<evidence type="ECO:0000313" key="4">
    <source>
        <dbReference type="EMBL" id="PTX63322.1"/>
    </source>
</evidence>